<feature type="active site" description="Proton acceptor" evidence="1">
    <location>
        <position position="159"/>
    </location>
</feature>
<dbReference type="STRING" id="349161.Dred_2730"/>
<name>A4J831_DESRM</name>
<dbReference type="eggNOG" id="COG4822">
    <property type="taxonomic scope" value="Bacteria"/>
</dbReference>
<dbReference type="AlphaFoldDB" id="A4J831"/>
<dbReference type="Proteomes" id="UP000001556">
    <property type="component" value="Chromosome"/>
</dbReference>
<feature type="binding site" evidence="2">
    <location>
        <position position="159"/>
    </location>
    <ligand>
        <name>Co(2+)</name>
        <dbReference type="ChEBI" id="CHEBI:48828"/>
    </ligand>
</feature>
<dbReference type="HOGENOM" id="CLU_036584_1_1_9"/>
<dbReference type="GO" id="GO:0046872">
    <property type="term" value="F:metal ion binding"/>
    <property type="evidence" value="ECO:0007669"/>
    <property type="project" value="UniProtKB-KW"/>
</dbReference>
<organism evidence="3 4">
    <name type="scientific">Desulforamulus reducens (strain ATCC BAA-1160 / DSM 100696 / MI-1)</name>
    <name type="common">Desulfotomaculum reducens</name>
    <dbReference type="NCBI Taxonomy" id="349161"/>
    <lineage>
        <taxon>Bacteria</taxon>
        <taxon>Bacillati</taxon>
        <taxon>Bacillota</taxon>
        <taxon>Clostridia</taxon>
        <taxon>Eubacteriales</taxon>
        <taxon>Peptococcaceae</taxon>
        <taxon>Desulforamulus</taxon>
    </lineage>
</organism>
<reference evidence="3 4" key="1">
    <citation type="submission" date="2007-03" db="EMBL/GenBank/DDBJ databases">
        <title>Complete sequence of Desulfotomaculum reducens MI-1.</title>
        <authorList>
            <consortium name="US DOE Joint Genome Institute"/>
            <person name="Copeland A."/>
            <person name="Lucas S."/>
            <person name="Lapidus A."/>
            <person name="Barry K."/>
            <person name="Detter J.C."/>
            <person name="Glavina del Rio T."/>
            <person name="Hammon N."/>
            <person name="Israni S."/>
            <person name="Dalin E."/>
            <person name="Tice H."/>
            <person name="Pitluck S."/>
            <person name="Sims D."/>
            <person name="Brettin T."/>
            <person name="Bruce D."/>
            <person name="Han C."/>
            <person name="Tapia R."/>
            <person name="Schmutz J."/>
            <person name="Larimer F."/>
            <person name="Land M."/>
            <person name="Hauser L."/>
            <person name="Kyrpides N."/>
            <person name="Kim E."/>
            <person name="Tebo B.M."/>
            <person name="Richardson P."/>
        </authorList>
    </citation>
    <scope>NUCLEOTIDE SEQUENCE [LARGE SCALE GENOMIC DNA]</scope>
    <source>
        <strain evidence="3 4">MI-1</strain>
    </source>
</reference>
<evidence type="ECO:0000256" key="2">
    <source>
        <dbReference type="PIRSR" id="PIRSR033579-3"/>
    </source>
</evidence>
<proteinExistence type="predicted"/>
<evidence type="ECO:0000313" key="4">
    <source>
        <dbReference type="Proteomes" id="UP000001556"/>
    </source>
</evidence>
<keyword evidence="2" id="KW-0170">Cobalt</keyword>
<dbReference type="PIRSF" id="PIRSF033579">
    <property type="entry name" value="Anaer_Co_chel"/>
    <property type="match status" value="1"/>
</dbReference>
<protein>
    <submittedName>
        <fullName evidence="3">Anaerobic cobaltochelatase</fullName>
        <ecNumber evidence="3">4.99.1.3</ecNumber>
    </submittedName>
</protein>
<evidence type="ECO:0000313" key="3">
    <source>
        <dbReference type="EMBL" id="ABO51234.1"/>
    </source>
</evidence>
<feature type="binding site" evidence="2">
    <location>
        <position position="221"/>
    </location>
    <ligand>
        <name>Co(2+)</name>
        <dbReference type="ChEBI" id="CHEBI:48828"/>
    </ligand>
</feature>
<dbReference type="KEGG" id="drm:Dred_2730"/>
<dbReference type="Pfam" id="PF06180">
    <property type="entry name" value="CbiK"/>
    <property type="match status" value="1"/>
</dbReference>
<dbReference type="GO" id="GO:0016852">
    <property type="term" value="F:sirohydrochlorin cobaltochelatase activity"/>
    <property type="evidence" value="ECO:0007669"/>
    <property type="project" value="UniProtKB-EC"/>
</dbReference>
<dbReference type="InterPro" id="IPR010388">
    <property type="entry name" value="Anaerobic_Co-chelatase"/>
</dbReference>
<dbReference type="EMBL" id="CP000612">
    <property type="protein sequence ID" value="ABO51234.1"/>
    <property type="molecule type" value="Genomic_DNA"/>
</dbReference>
<sequence length="274" mass="30528">MEKKAILLVTFGTSVNQATAAFKKFEDKVRAAFPGIELRWAYTAKSIRGVLAKKGTVIDSPITALAKLQDEGYTRVAVQSVHILPGQEYYDLVNVVDNMSHLQGSSGKHFQTKIGKFGFHQLTLGTPLLYHQADYQEVVKCLRDIVPGDPQHALVLAGHGSGHHTFSAYGCLNDMLRQNYQNVFLGTIEGYPSLDDVKADLARKDYKQVTLIPFMNIAGDHAINDLAGDEPDSWQNELAQNYQVITILKGLLEYDNIAEIYICHIRQAYNKLDS</sequence>
<dbReference type="RefSeq" id="WP_011879031.1">
    <property type="nucleotide sequence ID" value="NC_009253.1"/>
</dbReference>
<dbReference type="CDD" id="cd03413">
    <property type="entry name" value="CbiK_C"/>
    <property type="match status" value="1"/>
</dbReference>
<evidence type="ECO:0000256" key="1">
    <source>
        <dbReference type="PIRSR" id="PIRSR033579-1"/>
    </source>
</evidence>
<dbReference type="OrthoDB" id="9770331at2"/>
<accession>A4J831</accession>
<keyword evidence="3" id="KW-0456">Lyase</keyword>
<keyword evidence="2" id="KW-0479">Metal-binding</keyword>
<dbReference type="EC" id="4.99.1.3" evidence="3"/>
<keyword evidence="4" id="KW-1185">Reference proteome</keyword>
<dbReference type="GO" id="GO:0019251">
    <property type="term" value="P:anaerobic cobalamin biosynthetic process"/>
    <property type="evidence" value="ECO:0007669"/>
    <property type="project" value="InterPro"/>
</dbReference>
<dbReference type="SUPFAM" id="SSF53800">
    <property type="entry name" value="Chelatase"/>
    <property type="match status" value="1"/>
</dbReference>
<gene>
    <name evidence="3" type="ordered locus">Dred_2730</name>
</gene>
<dbReference type="Gene3D" id="3.40.50.1400">
    <property type="match status" value="2"/>
</dbReference>
<feature type="binding site" evidence="2">
    <location>
        <position position="189"/>
    </location>
    <ligand>
        <name>Co(2+)</name>
        <dbReference type="ChEBI" id="CHEBI:48828"/>
    </ligand>
</feature>
<dbReference type="CDD" id="cd03412">
    <property type="entry name" value="CbiK_N"/>
    <property type="match status" value="1"/>
</dbReference>